<keyword evidence="3 11" id="KW-1134">Transmembrane beta strand</keyword>
<dbReference type="Pfam" id="PF00593">
    <property type="entry name" value="TonB_dep_Rec_b-barrel"/>
    <property type="match status" value="1"/>
</dbReference>
<evidence type="ECO:0000256" key="12">
    <source>
        <dbReference type="RuleBase" id="RU003357"/>
    </source>
</evidence>
<evidence type="ECO:0000259" key="14">
    <source>
        <dbReference type="Pfam" id="PF00593"/>
    </source>
</evidence>
<keyword evidence="16" id="KW-0675">Receptor</keyword>
<feature type="chain" id="PRO_5021809068" evidence="13">
    <location>
        <begin position="30"/>
        <end position="769"/>
    </location>
</feature>
<evidence type="ECO:0000256" key="2">
    <source>
        <dbReference type="ARBA" id="ARBA00022448"/>
    </source>
</evidence>
<evidence type="ECO:0000256" key="9">
    <source>
        <dbReference type="ARBA" id="ARBA00023136"/>
    </source>
</evidence>
<evidence type="ECO:0000259" key="15">
    <source>
        <dbReference type="Pfam" id="PF07715"/>
    </source>
</evidence>
<evidence type="ECO:0000256" key="13">
    <source>
        <dbReference type="SAM" id="SignalP"/>
    </source>
</evidence>
<accession>A0A558RBP6</accession>
<dbReference type="InterPro" id="IPR012910">
    <property type="entry name" value="Plug_dom"/>
</dbReference>
<dbReference type="InterPro" id="IPR036942">
    <property type="entry name" value="Beta-barrel_TonB_sf"/>
</dbReference>
<sequence length="769" mass="82110">MISTNGRHCVAGLKCGVALAAMLAAAAQAQVSPDAAPAGTTSTATAAPEPENANDIIVTAQRRAERLESVPVAIVALSGDTLAKSGVQRLTDLGQVATGVQINRGGSFTQPAIRGITTLTLGYGFENNVAVYVDGFYQPDMVTINGDLANLSSVQVLKGPQGALYGRNATAGAIVMETLTPSKDLTANGQASYGRFNDYRLQGYVSGPINEKISVGVAAYYRSSDGYITDIGADPVSKSDDTDAAPLKNFSLRGKILLEPTDNLKVTLGYNHGFVEDSRGVVYTVNRYPSAAIRNIPGRATERDTASSSIPANAKAKADEFTGKITLDTGIGTLSSYTGYAKRHSNSVFDFDASRPVLTQSSSTDIEQRTFQQTLDYSINAINNLDLIVGAFYYNDKLTVGDAKVYAGSIDAAGLIRFQDDLLTSKAYAFYLDATYHLTDRLFLTGGVRYSHEKRRIAYTEFRGTSVNAPAAVFPPADKSATFSSATPRAVLRYELADRTNVYASFSTGFRSGVFNPTAAASPALVIPIKPEKLRAYEVGFKTASSTFRLDTAAYYYDFRNLQVGVTTQIPGPPIQVVQLISNAKKAEVYGAEAQATFTPVRDLNLRAGVSYVHARYKDFKNATGVGLNTTTQTNVTGQVQDWSGKQMARAPGFTSNVGVDYTIDLAGGRLAASANGSYTSSFVVANPSLFGPLAGAALANKQRYRQKGYALLNAQLNWTDPSGHYTLGVYGDNITNTRFNFVLSGGAFGDYSQGNEPVTYGVRAGFKF</sequence>
<dbReference type="InterPro" id="IPR000531">
    <property type="entry name" value="Beta-barrel_TonB"/>
</dbReference>
<dbReference type="PANTHER" id="PTHR32552">
    <property type="entry name" value="FERRICHROME IRON RECEPTOR-RELATED"/>
    <property type="match status" value="1"/>
</dbReference>
<keyword evidence="8 12" id="KW-0798">TonB box</keyword>
<proteinExistence type="inferred from homology"/>
<feature type="signal peptide" evidence="13">
    <location>
        <begin position="1"/>
        <end position="29"/>
    </location>
</feature>
<keyword evidence="9 11" id="KW-0472">Membrane</keyword>
<evidence type="ECO:0000256" key="4">
    <source>
        <dbReference type="ARBA" id="ARBA00022496"/>
    </source>
</evidence>
<feature type="domain" description="TonB-dependent receptor plug" evidence="15">
    <location>
        <begin position="67"/>
        <end position="173"/>
    </location>
</feature>
<evidence type="ECO:0000256" key="1">
    <source>
        <dbReference type="ARBA" id="ARBA00004571"/>
    </source>
</evidence>
<dbReference type="Gene3D" id="2.40.170.20">
    <property type="entry name" value="TonB-dependent receptor, beta-barrel domain"/>
    <property type="match status" value="1"/>
</dbReference>
<comment type="caution">
    <text evidence="16">The sequence shown here is derived from an EMBL/GenBank/DDBJ whole genome shotgun (WGS) entry which is preliminary data.</text>
</comment>
<keyword evidence="7" id="KW-0406">Ion transport</keyword>
<keyword evidence="13" id="KW-0732">Signal</keyword>
<dbReference type="InterPro" id="IPR039426">
    <property type="entry name" value="TonB-dep_rcpt-like"/>
</dbReference>
<dbReference type="Pfam" id="PF07715">
    <property type="entry name" value="Plug"/>
    <property type="match status" value="1"/>
</dbReference>
<evidence type="ECO:0000313" key="17">
    <source>
        <dbReference type="Proteomes" id="UP000318681"/>
    </source>
</evidence>
<evidence type="ECO:0000256" key="6">
    <source>
        <dbReference type="ARBA" id="ARBA00023004"/>
    </source>
</evidence>
<keyword evidence="6" id="KW-0408">Iron</keyword>
<evidence type="ECO:0000313" key="16">
    <source>
        <dbReference type="EMBL" id="TVV76758.1"/>
    </source>
</evidence>
<protein>
    <submittedName>
        <fullName evidence="16">TonB-dependent receptor</fullName>
    </submittedName>
</protein>
<keyword evidence="2 11" id="KW-0813">Transport</keyword>
<keyword evidence="10 11" id="KW-0998">Cell outer membrane</keyword>
<dbReference type="OrthoDB" id="9760333at2"/>
<comment type="similarity">
    <text evidence="11 12">Belongs to the TonB-dependent receptor family.</text>
</comment>
<keyword evidence="5 11" id="KW-0812">Transmembrane</keyword>
<gene>
    <name evidence="16" type="ORF">FOY91_03370</name>
</gene>
<reference evidence="16 17" key="1">
    <citation type="submission" date="2019-07" db="EMBL/GenBank/DDBJ databases">
        <title>Sphingomonas solaris sp. nov., isolated from a solar panel from Boston, Massachusetts.</title>
        <authorList>
            <person name="Tanner K."/>
            <person name="Pascual J."/>
            <person name="Mancuso C."/>
            <person name="Pereto J."/>
            <person name="Khalil A."/>
            <person name="Vilanova C."/>
        </authorList>
    </citation>
    <scope>NUCLEOTIDE SEQUENCE [LARGE SCALE GENOMIC DNA]</scope>
    <source>
        <strain evidence="16 17">R4DWN</strain>
    </source>
</reference>
<evidence type="ECO:0000256" key="5">
    <source>
        <dbReference type="ARBA" id="ARBA00022692"/>
    </source>
</evidence>
<dbReference type="SUPFAM" id="SSF56935">
    <property type="entry name" value="Porins"/>
    <property type="match status" value="1"/>
</dbReference>
<dbReference type="EMBL" id="VNIM01000007">
    <property type="protein sequence ID" value="TVV76758.1"/>
    <property type="molecule type" value="Genomic_DNA"/>
</dbReference>
<dbReference type="PANTHER" id="PTHR32552:SF81">
    <property type="entry name" value="TONB-DEPENDENT OUTER MEMBRANE RECEPTOR"/>
    <property type="match status" value="1"/>
</dbReference>
<feature type="domain" description="TonB-dependent receptor-like beta-barrel" evidence="14">
    <location>
        <begin position="313"/>
        <end position="735"/>
    </location>
</feature>
<dbReference type="Proteomes" id="UP000318681">
    <property type="component" value="Unassembled WGS sequence"/>
</dbReference>
<evidence type="ECO:0000256" key="7">
    <source>
        <dbReference type="ARBA" id="ARBA00023065"/>
    </source>
</evidence>
<keyword evidence="4" id="KW-0410">Iron transport</keyword>
<evidence type="ECO:0000256" key="8">
    <source>
        <dbReference type="ARBA" id="ARBA00023077"/>
    </source>
</evidence>
<comment type="subcellular location">
    <subcellularLocation>
        <location evidence="1 11">Cell outer membrane</location>
        <topology evidence="1 11">Multi-pass membrane protein</topology>
    </subcellularLocation>
</comment>
<dbReference type="GO" id="GO:0006826">
    <property type="term" value="P:iron ion transport"/>
    <property type="evidence" value="ECO:0007669"/>
    <property type="project" value="UniProtKB-KW"/>
</dbReference>
<name>A0A558RBP6_9SPHN</name>
<dbReference type="RefSeq" id="WP_145148133.1">
    <property type="nucleotide sequence ID" value="NZ_VNIM01000007.1"/>
</dbReference>
<dbReference type="GO" id="GO:0009279">
    <property type="term" value="C:cell outer membrane"/>
    <property type="evidence" value="ECO:0007669"/>
    <property type="project" value="UniProtKB-SubCell"/>
</dbReference>
<organism evidence="16 17">
    <name type="scientific">Alterirhizorhabdus solaris</name>
    <dbReference type="NCBI Taxonomy" id="2529389"/>
    <lineage>
        <taxon>Bacteria</taxon>
        <taxon>Pseudomonadati</taxon>
        <taxon>Pseudomonadota</taxon>
        <taxon>Alphaproteobacteria</taxon>
        <taxon>Sphingomonadales</taxon>
        <taxon>Rhizorhabdaceae</taxon>
        <taxon>Alterirhizorhabdus</taxon>
    </lineage>
</organism>
<evidence type="ECO:0000256" key="10">
    <source>
        <dbReference type="ARBA" id="ARBA00023237"/>
    </source>
</evidence>
<keyword evidence="17" id="KW-1185">Reference proteome</keyword>
<evidence type="ECO:0000256" key="3">
    <source>
        <dbReference type="ARBA" id="ARBA00022452"/>
    </source>
</evidence>
<dbReference type="PROSITE" id="PS52016">
    <property type="entry name" value="TONB_DEPENDENT_REC_3"/>
    <property type="match status" value="1"/>
</dbReference>
<dbReference type="AlphaFoldDB" id="A0A558RBP6"/>
<evidence type="ECO:0000256" key="11">
    <source>
        <dbReference type="PROSITE-ProRule" id="PRU01360"/>
    </source>
</evidence>
<dbReference type="CDD" id="cd01347">
    <property type="entry name" value="ligand_gated_channel"/>
    <property type="match status" value="1"/>
</dbReference>